<dbReference type="Gene3D" id="3.40.1350.10">
    <property type="match status" value="1"/>
</dbReference>
<sequence>MSLYQKNLGKKGEDLALDYLKLHNFIVLEKNFSSKFGEIDIIAEKKHCLYFIEVKTRSNLNHGAPYEAVNKRKISHIKRASQYYLLKNKLINKFDSYKLKIAVFSILIENEKIDMKFWDDIES</sequence>
<organism evidence="3 4">
    <name type="scientific">Candidatus Roizmanbacteria bacterium CG11_big_fil_rev_8_21_14_0_20_37_16</name>
    <dbReference type="NCBI Taxonomy" id="1974857"/>
    <lineage>
        <taxon>Bacteria</taxon>
        <taxon>Candidatus Roizmaniibacteriota</taxon>
    </lineage>
</organism>
<dbReference type="EMBL" id="PCVK01000012">
    <property type="protein sequence ID" value="PIQ71988.1"/>
    <property type="molecule type" value="Genomic_DNA"/>
</dbReference>
<dbReference type="AlphaFoldDB" id="A0A2H0KL59"/>
<dbReference type="PANTHER" id="PTHR34039">
    <property type="entry name" value="UPF0102 PROTEIN YRAN"/>
    <property type="match status" value="1"/>
</dbReference>
<reference evidence="3 4" key="1">
    <citation type="submission" date="2017-09" db="EMBL/GenBank/DDBJ databases">
        <title>Depth-based differentiation of microbial function through sediment-hosted aquifers and enrichment of novel symbionts in the deep terrestrial subsurface.</title>
        <authorList>
            <person name="Probst A.J."/>
            <person name="Ladd B."/>
            <person name="Jarett J.K."/>
            <person name="Geller-Mcgrath D.E."/>
            <person name="Sieber C.M."/>
            <person name="Emerson J.B."/>
            <person name="Anantharaman K."/>
            <person name="Thomas B.C."/>
            <person name="Malmstrom R."/>
            <person name="Stieglmeier M."/>
            <person name="Klingl A."/>
            <person name="Woyke T."/>
            <person name="Ryan C.M."/>
            <person name="Banfield J.F."/>
        </authorList>
    </citation>
    <scope>NUCLEOTIDE SEQUENCE [LARGE SCALE GENOMIC DNA]</scope>
    <source>
        <strain evidence="3">CG11_big_fil_rev_8_21_14_0_20_37_16</strain>
    </source>
</reference>
<proteinExistence type="inferred from homology"/>
<dbReference type="CDD" id="cd20736">
    <property type="entry name" value="PoNe_Nuclease"/>
    <property type="match status" value="1"/>
</dbReference>
<dbReference type="InterPro" id="IPR011856">
    <property type="entry name" value="tRNA_endonuc-like_dom_sf"/>
</dbReference>
<evidence type="ECO:0000313" key="3">
    <source>
        <dbReference type="EMBL" id="PIQ71988.1"/>
    </source>
</evidence>
<dbReference type="PANTHER" id="PTHR34039:SF1">
    <property type="entry name" value="UPF0102 PROTEIN YRAN"/>
    <property type="match status" value="1"/>
</dbReference>
<name>A0A2H0KL59_9BACT</name>
<dbReference type="Pfam" id="PF02021">
    <property type="entry name" value="UPF0102"/>
    <property type="match status" value="1"/>
</dbReference>
<dbReference type="GO" id="GO:0003676">
    <property type="term" value="F:nucleic acid binding"/>
    <property type="evidence" value="ECO:0007669"/>
    <property type="project" value="InterPro"/>
</dbReference>
<comment type="caution">
    <text evidence="3">The sequence shown here is derived from an EMBL/GenBank/DDBJ whole genome shotgun (WGS) entry which is preliminary data.</text>
</comment>
<dbReference type="InterPro" id="IPR003509">
    <property type="entry name" value="UPF0102_YraN-like"/>
</dbReference>
<dbReference type="SUPFAM" id="SSF52980">
    <property type="entry name" value="Restriction endonuclease-like"/>
    <property type="match status" value="1"/>
</dbReference>
<dbReference type="HAMAP" id="MF_00048">
    <property type="entry name" value="UPF0102"/>
    <property type="match status" value="1"/>
</dbReference>
<protein>
    <recommendedName>
        <fullName evidence="2">UPF0102 protein COV87_00325</fullName>
    </recommendedName>
</protein>
<dbReference type="Proteomes" id="UP000229497">
    <property type="component" value="Unassembled WGS sequence"/>
</dbReference>
<evidence type="ECO:0000256" key="2">
    <source>
        <dbReference type="HAMAP-Rule" id="MF_00048"/>
    </source>
</evidence>
<comment type="similarity">
    <text evidence="1 2">Belongs to the UPF0102 family.</text>
</comment>
<dbReference type="InterPro" id="IPR011335">
    <property type="entry name" value="Restrct_endonuc-II-like"/>
</dbReference>
<gene>
    <name evidence="3" type="ORF">COV87_00325</name>
</gene>
<evidence type="ECO:0000256" key="1">
    <source>
        <dbReference type="ARBA" id="ARBA00006738"/>
    </source>
</evidence>
<accession>A0A2H0KL59</accession>
<evidence type="ECO:0000313" key="4">
    <source>
        <dbReference type="Proteomes" id="UP000229497"/>
    </source>
</evidence>